<keyword evidence="3" id="KW-0808">Transferase</keyword>
<protein>
    <recommendedName>
        <fullName evidence="2">tRNA(Met) cytidine acetate ligase</fullName>
        <ecNumber evidence="2">6.3.4.-</ecNumber>
    </recommendedName>
</protein>
<dbReference type="GO" id="GO:0016879">
    <property type="term" value="F:ligase activity, forming carbon-nitrogen bonds"/>
    <property type="evidence" value="ECO:0007669"/>
    <property type="project" value="UniProtKB-UniRule"/>
</dbReference>
<keyword evidence="2" id="KW-0436">Ligase</keyword>
<keyword evidence="2" id="KW-0547">Nucleotide-binding</keyword>
<dbReference type="GO" id="GO:0000049">
    <property type="term" value="F:tRNA binding"/>
    <property type="evidence" value="ECO:0007669"/>
    <property type="project" value="UniProtKB-KW"/>
</dbReference>
<dbReference type="PANTHER" id="PTHR37825">
    <property type="entry name" value="TRNA(MET) CYTIDINE ACETATE LIGASE"/>
    <property type="match status" value="1"/>
</dbReference>
<dbReference type="AlphaFoldDB" id="A0A1H3GUB6"/>
<evidence type="ECO:0000256" key="1">
    <source>
        <dbReference type="ARBA" id="ARBA00022694"/>
    </source>
</evidence>
<dbReference type="Proteomes" id="UP000183918">
    <property type="component" value="Unassembled WGS sequence"/>
</dbReference>
<dbReference type="InterPro" id="IPR008513">
    <property type="entry name" value="tRNA(Met)_cyd_acetate_ligase"/>
</dbReference>
<proteinExistence type="inferred from homology"/>
<dbReference type="STRING" id="1122142.SAMN02910414_00633"/>
<dbReference type="RefSeq" id="WP_074716108.1">
    <property type="nucleotide sequence ID" value="NZ_FNPG01000007.1"/>
</dbReference>
<dbReference type="Gene3D" id="3.40.50.620">
    <property type="entry name" value="HUPs"/>
    <property type="match status" value="1"/>
</dbReference>
<dbReference type="SUPFAM" id="SSF52374">
    <property type="entry name" value="Nucleotidylyl transferase"/>
    <property type="match status" value="1"/>
</dbReference>
<dbReference type="EMBL" id="FNPG01000007">
    <property type="protein sequence ID" value="SDY05929.1"/>
    <property type="molecule type" value="Genomic_DNA"/>
</dbReference>
<dbReference type="OrthoDB" id="9769796at2"/>
<keyword evidence="2" id="KW-0067">ATP-binding</keyword>
<keyword evidence="2" id="KW-0963">Cytoplasm</keyword>
<dbReference type="Pfam" id="PF05636">
    <property type="entry name" value="HIGH_NTase1"/>
    <property type="match status" value="1"/>
</dbReference>
<comment type="catalytic activity">
    <reaction evidence="2">
        <text>cytidine(34) in elongator tRNA(Met) + acetate + ATP = N(4)-acetylcytidine(34) in elongator tRNA(Met) + AMP + diphosphate</text>
        <dbReference type="Rhea" id="RHEA:58144"/>
        <dbReference type="Rhea" id="RHEA-COMP:10693"/>
        <dbReference type="Rhea" id="RHEA-COMP:10694"/>
        <dbReference type="ChEBI" id="CHEBI:30089"/>
        <dbReference type="ChEBI" id="CHEBI:30616"/>
        <dbReference type="ChEBI" id="CHEBI:33019"/>
        <dbReference type="ChEBI" id="CHEBI:74900"/>
        <dbReference type="ChEBI" id="CHEBI:82748"/>
        <dbReference type="ChEBI" id="CHEBI:456215"/>
    </reaction>
</comment>
<accession>A0A1H3GUB6</accession>
<feature type="binding site" evidence="2">
    <location>
        <position position="212"/>
    </location>
    <ligand>
        <name>ATP</name>
        <dbReference type="ChEBI" id="CHEBI:30616"/>
    </ligand>
</feature>
<keyword evidence="1 2" id="KW-0819">tRNA processing</keyword>
<feature type="binding site" evidence="2">
    <location>
        <position position="187"/>
    </location>
    <ligand>
        <name>ATP</name>
        <dbReference type="ChEBI" id="CHEBI:30616"/>
    </ligand>
</feature>
<dbReference type="HAMAP" id="MF_01539">
    <property type="entry name" value="TmcAL"/>
    <property type="match status" value="1"/>
</dbReference>
<sequence length="456" mass="51363">MNVLGIVAEYNPFHNGHEYQIKELKKQIDADYCIIAMSGNFLQRGIPSILSKHCRAEMALRAGADLVIEIPSVWACSSAEYFANGGVNTLLNTGVITHLGFGAETTKLSMLKTLARIFVENNPSVQSNLFSMIRSGNNYATARANSLNTLIDFVSANKILTDSINSGDIHLLELADSNINEVLSASNNILGIEYLKVLLKNNSSVIPISLPRKGGTYNTQEITGRFSSATSIRNDIFKNIDTNLDSYSKMEADEIQKHASDNASTITWFEAVPETTRKIILKNEQILIHEDDISSMLGYKLFLEKNKTYSDYADCSVNFSNKIANNIYEYENFTQFRHLLKSKDITYTRLSRILLHILLNIKQTDYDLGKELGYAPYLRILGFNKNSKDLLSHIKQNSNSPMITKVADASNILDNKKYSFFEKDLYISDIYNQLILQKKNNATQLKNEFNQPLVIV</sequence>
<dbReference type="GO" id="GO:0006400">
    <property type="term" value="P:tRNA modification"/>
    <property type="evidence" value="ECO:0007669"/>
    <property type="project" value="UniProtKB-UniRule"/>
</dbReference>
<dbReference type="PANTHER" id="PTHR37825:SF1">
    <property type="entry name" value="TRNA(MET) CYTIDINE ACETATE LIGASE"/>
    <property type="match status" value="1"/>
</dbReference>
<keyword evidence="4" id="KW-1185">Reference proteome</keyword>
<gene>
    <name evidence="2" type="primary">tmcAL</name>
    <name evidence="3" type="ORF">SAMN02910414_00633</name>
</gene>
<feature type="binding site" evidence="2">
    <location>
        <position position="102"/>
    </location>
    <ligand>
        <name>ATP</name>
        <dbReference type="ChEBI" id="CHEBI:30616"/>
    </ligand>
</feature>
<keyword evidence="2" id="KW-0694">RNA-binding</keyword>
<comment type="caution">
    <text evidence="2">Lacks conserved residue(s) required for the propagation of feature annotation.</text>
</comment>
<comment type="subcellular location">
    <subcellularLocation>
        <location evidence="2">Cytoplasm</location>
    </subcellularLocation>
</comment>
<dbReference type="GO" id="GO:0005524">
    <property type="term" value="F:ATP binding"/>
    <property type="evidence" value="ECO:0007669"/>
    <property type="project" value="UniProtKB-KW"/>
</dbReference>
<dbReference type="EC" id="6.3.4.-" evidence="2"/>
<evidence type="ECO:0000256" key="2">
    <source>
        <dbReference type="HAMAP-Rule" id="MF_01539"/>
    </source>
</evidence>
<dbReference type="GO" id="GO:0016740">
    <property type="term" value="F:transferase activity"/>
    <property type="evidence" value="ECO:0007669"/>
    <property type="project" value="UniProtKB-KW"/>
</dbReference>
<feature type="binding site" evidence="2">
    <location>
        <begin position="7"/>
        <end position="20"/>
    </location>
    <ligand>
        <name>ATP</name>
        <dbReference type="ChEBI" id="CHEBI:30616"/>
    </ligand>
</feature>
<organism evidence="3 4">
    <name type="scientific">Lachnobacterium bovis DSM 14045</name>
    <dbReference type="NCBI Taxonomy" id="1122142"/>
    <lineage>
        <taxon>Bacteria</taxon>
        <taxon>Bacillati</taxon>
        <taxon>Bacillota</taxon>
        <taxon>Clostridia</taxon>
        <taxon>Lachnospirales</taxon>
        <taxon>Lachnospiraceae</taxon>
        <taxon>Lachnobacterium</taxon>
    </lineage>
</organism>
<dbReference type="InterPro" id="IPR014729">
    <property type="entry name" value="Rossmann-like_a/b/a_fold"/>
</dbReference>
<evidence type="ECO:0000313" key="3">
    <source>
        <dbReference type="EMBL" id="SDY05929.1"/>
    </source>
</evidence>
<comment type="function">
    <text evidence="2">Catalyzes the formation of N(4)-acetylcytidine (ac(4)C) at the wobble position of elongator tRNA(Met), using acetate and ATP as substrates. First activates an acetate ion to form acetyladenylate (Ac-AMP) and then transfers the acetyl group to tRNA to form ac(4)C34.</text>
</comment>
<reference evidence="3 4" key="1">
    <citation type="submission" date="2016-10" db="EMBL/GenBank/DDBJ databases">
        <authorList>
            <person name="de Groot N.N."/>
        </authorList>
    </citation>
    <scope>NUCLEOTIDE SEQUENCE [LARGE SCALE GENOMIC DNA]</scope>
    <source>
        <strain evidence="3 4">DSM 14045</strain>
    </source>
</reference>
<name>A0A1H3GUB6_9FIRM</name>
<dbReference type="GO" id="GO:0005737">
    <property type="term" value="C:cytoplasm"/>
    <property type="evidence" value="ECO:0007669"/>
    <property type="project" value="UniProtKB-SubCell"/>
</dbReference>
<keyword evidence="2" id="KW-0820">tRNA-binding</keyword>
<comment type="similarity">
    <text evidence="2">Belongs to the TmcAL family.</text>
</comment>
<evidence type="ECO:0000313" key="4">
    <source>
        <dbReference type="Proteomes" id="UP000183918"/>
    </source>
</evidence>